<comment type="function">
    <text evidence="2">NDH-1 shuttles electrons from NADH, via FMN and iron-sulfur (Fe-S) centers, to quinones in the respiratory chain. Couples the redox reaction to proton translocation (for every two electrons transferred, four hydrogen ions are translocated across the cytoplasmic membrane), and thus conserves the redox energy in a proton gradient.</text>
</comment>
<comment type="catalytic activity">
    <reaction evidence="2">
        <text>a quinone + NADH + 5 H(+)(in) = a quinol + NAD(+) + 4 H(+)(out)</text>
        <dbReference type="Rhea" id="RHEA:57888"/>
        <dbReference type="ChEBI" id="CHEBI:15378"/>
        <dbReference type="ChEBI" id="CHEBI:24646"/>
        <dbReference type="ChEBI" id="CHEBI:57540"/>
        <dbReference type="ChEBI" id="CHEBI:57945"/>
        <dbReference type="ChEBI" id="CHEBI:132124"/>
    </reaction>
</comment>
<feature type="transmembrane region" description="Helical" evidence="2">
    <location>
        <begin position="6"/>
        <end position="24"/>
    </location>
</feature>
<dbReference type="InterPro" id="IPR042106">
    <property type="entry name" value="Nuo/plastoQ_OxRdtase_6_NuoJ"/>
</dbReference>
<dbReference type="PANTHER" id="PTHR33269">
    <property type="entry name" value="NADH-UBIQUINONE OXIDOREDUCTASE CHAIN 6"/>
    <property type="match status" value="1"/>
</dbReference>
<dbReference type="OrthoDB" id="9795409at2"/>
<name>A0A8G2FCY9_ACIRU</name>
<feature type="transmembrane region" description="Helical" evidence="2">
    <location>
        <begin position="144"/>
        <end position="165"/>
    </location>
</feature>
<keyword evidence="2" id="KW-1003">Cell membrane</keyword>
<keyword evidence="2" id="KW-0812">Transmembrane</keyword>
<dbReference type="GO" id="GO:0005886">
    <property type="term" value="C:plasma membrane"/>
    <property type="evidence" value="ECO:0007669"/>
    <property type="project" value="UniProtKB-SubCell"/>
</dbReference>
<dbReference type="Proteomes" id="UP000186308">
    <property type="component" value="Unassembled WGS sequence"/>
</dbReference>
<feature type="transmembrane region" description="Helical" evidence="2">
    <location>
        <begin position="31"/>
        <end position="50"/>
    </location>
</feature>
<comment type="similarity">
    <text evidence="1 2">Belongs to the complex I subunit 6 family.</text>
</comment>
<feature type="transmembrane region" description="Helical" evidence="2">
    <location>
        <begin position="90"/>
        <end position="114"/>
    </location>
</feature>
<keyword evidence="2" id="KW-0874">Quinone</keyword>
<accession>A0A8G2FCY9</accession>
<dbReference type="AlphaFoldDB" id="A0A8G2FCY9"/>
<dbReference type="NCBIfam" id="NF005164">
    <property type="entry name" value="PRK06638.1-4"/>
    <property type="match status" value="1"/>
</dbReference>
<evidence type="ECO:0000256" key="2">
    <source>
        <dbReference type="RuleBase" id="RU004429"/>
    </source>
</evidence>
<keyword evidence="2" id="KW-0472">Membrane</keyword>
<feature type="transmembrane region" description="Helical" evidence="2">
    <location>
        <begin position="56"/>
        <end position="78"/>
    </location>
</feature>
<keyword evidence="2" id="KW-1133">Transmembrane helix</keyword>
<dbReference type="Gene3D" id="1.20.120.1200">
    <property type="entry name" value="NADH-ubiquinone/plastoquinone oxidoreductase chain 6, subunit NuoJ"/>
    <property type="match status" value="1"/>
</dbReference>
<gene>
    <name evidence="3" type="ORF">SAMN05421828_106148</name>
</gene>
<evidence type="ECO:0000313" key="3">
    <source>
        <dbReference type="EMBL" id="SIQ58365.1"/>
    </source>
</evidence>
<dbReference type="GO" id="GO:0048038">
    <property type="term" value="F:quinone binding"/>
    <property type="evidence" value="ECO:0007669"/>
    <property type="project" value="UniProtKB-UniRule"/>
</dbReference>
<dbReference type="EMBL" id="FTNE01000006">
    <property type="protein sequence ID" value="SIQ58365.1"/>
    <property type="molecule type" value="Genomic_DNA"/>
</dbReference>
<dbReference type="GO" id="GO:0008137">
    <property type="term" value="F:NADH dehydrogenase (ubiquinone) activity"/>
    <property type="evidence" value="ECO:0007669"/>
    <property type="project" value="UniProtKB-UniRule"/>
</dbReference>
<protein>
    <recommendedName>
        <fullName evidence="2">NADH-quinone oxidoreductase subunit J</fullName>
        <ecNumber evidence="2">7.1.1.-</ecNumber>
    </recommendedName>
</protein>
<dbReference type="RefSeq" id="WP_029311274.1">
    <property type="nucleotide sequence ID" value="NZ_FTNE01000006.1"/>
</dbReference>
<reference evidence="3 4" key="1">
    <citation type="submission" date="2017-01" db="EMBL/GenBank/DDBJ databases">
        <authorList>
            <person name="Varghese N."/>
            <person name="Submissions S."/>
        </authorList>
    </citation>
    <scope>NUCLEOTIDE SEQUENCE [LARGE SCALE GENOMIC DNA]</scope>
    <source>
        <strain evidence="3 4">ATCC 35905</strain>
    </source>
</reference>
<sequence length="219" mass="23695">MISAIAFYVFAAILLASACMVITARNPVHSVLFLILAFINAAALFVLAGAEFLAMVLVIVYVGAVAVLFLFVVMMLDVDFAALREGFQRYAPLGLTIGFILMVEIGLTAVNWTIAPAAHLAALVPTPEHLANTNAIGNLIYTRYMFAFELVALLLLVAMVGAIVLTHTDRRGPRRQNIHSQHDRTIAQTLTMVNMKLGDGSRQITPAATKAEPDKETAQ</sequence>
<keyword evidence="4" id="KW-1185">Reference proteome</keyword>
<dbReference type="Pfam" id="PF00499">
    <property type="entry name" value="Oxidored_q3"/>
    <property type="match status" value="1"/>
</dbReference>
<organism evidence="3 4">
    <name type="scientific">Acidiphilium rubrum</name>
    <dbReference type="NCBI Taxonomy" id="526"/>
    <lineage>
        <taxon>Bacteria</taxon>
        <taxon>Pseudomonadati</taxon>
        <taxon>Pseudomonadota</taxon>
        <taxon>Alphaproteobacteria</taxon>
        <taxon>Acetobacterales</taxon>
        <taxon>Acidocellaceae</taxon>
        <taxon>Acidiphilium</taxon>
    </lineage>
</organism>
<dbReference type="EC" id="7.1.1.-" evidence="2"/>
<proteinExistence type="inferred from homology"/>
<comment type="subcellular location">
    <subcellularLocation>
        <location evidence="2">Cell membrane</location>
        <topology evidence="2">Multi-pass membrane protein</topology>
    </subcellularLocation>
</comment>
<evidence type="ECO:0000256" key="1">
    <source>
        <dbReference type="ARBA" id="ARBA00005698"/>
    </source>
</evidence>
<evidence type="ECO:0000313" key="4">
    <source>
        <dbReference type="Proteomes" id="UP000186308"/>
    </source>
</evidence>
<dbReference type="PANTHER" id="PTHR33269:SF17">
    <property type="entry name" value="NADH-UBIQUINONE OXIDOREDUCTASE CHAIN 6"/>
    <property type="match status" value="1"/>
</dbReference>
<keyword evidence="2" id="KW-0520">NAD</keyword>
<comment type="caution">
    <text evidence="3">The sequence shown here is derived from an EMBL/GenBank/DDBJ whole genome shotgun (WGS) entry which is preliminary data.</text>
</comment>
<dbReference type="InterPro" id="IPR001457">
    <property type="entry name" value="NADH_UbQ/plastoQ_OxRdtase_su6"/>
</dbReference>